<comment type="caution">
    <text evidence="2">The sequence shown here is derived from an EMBL/GenBank/DDBJ whole genome shotgun (WGS) entry which is preliminary data.</text>
</comment>
<evidence type="ECO:0000313" key="4">
    <source>
        <dbReference type="Proteomes" id="UP000285951"/>
    </source>
</evidence>
<evidence type="ECO:0000259" key="1">
    <source>
        <dbReference type="Pfam" id="PF21941"/>
    </source>
</evidence>
<dbReference type="Pfam" id="PF21941">
    <property type="entry name" value="SMEK_N"/>
    <property type="match status" value="1"/>
</dbReference>
<dbReference type="InterPro" id="IPR047740">
    <property type="entry name" value="SMEK_dom"/>
</dbReference>
<dbReference type="Proteomes" id="UP000285951">
    <property type="component" value="Unassembled WGS sequence"/>
</dbReference>
<reference evidence="3 4" key="1">
    <citation type="submission" date="2019-11" db="EMBL/GenBank/DDBJ databases">
        <title>Draft genome sequence of Labilibaculum sp. strain SYP isolated from Black Sea.</title>
        <authorList>
            <person name="Yadav S."/>
            <person name="Villanueva L."/>
        </authorList>
    </citation>
    <scope>NUCLEOTIDE SEQUENCE [LARGE SCALE GENOMIC DNA]</scope>
    <source>
        <strain evidence="3 4">44</strain>
    </source>
</reference>
<dbReference type="NCBIfam" id="NF033859">
    <property type="entry name" value="SMEK_N"/>
    <property type="match status" value="1"/>
</dbReference>
<dbReference type="Proteomes" id="UP000462449">
    <property type="component" value="Unassembled WGS sequence"/>
</dbReference>
<dbReference type="OrthoDB" id="789223at2"/>
<sequence>MITRGLIIGKIVDDIAGLKYQIQTRNRLQLYDLTKVCEDFCREVLNLVYNLNLTNLNNERVNQPGIDLGDKRKKVAYQITSAKYSPKIKATLEAITDEQKNDFELFIVFILGEKATSYTIDETLLNEFSFKTDKNILDLDDLLKDIMVADIEILDSLYSLFQREFRQVRIELEPVDSEGNFESSLYNQLEQIPNKRPENANKLSELFDDDGFDDSTINLNTIQELYSKLSKIPRVTRELIPIIVERGAKKHFNHMYDEYGILPQVLKNSLRFTDNELNSEIAILTDADIIYFGENYIGEILHHYITLTDMTINALIDWSLENNISIRKMFNTMDWTVLDE</sequence>
<dbReference type="EMBL" id="WOTW01000057">
    <property type="protein sequence ID" value="MUP39706.1"/>
    <property type="molecule type" value="Genomic_DNA"/>
</dbReference>
<evidence type="ECO:0000313" key="3">
    <source>
        <dbReference type="EMBL" id="MVB08911.1"/>
    </source>
</evidence>
<dbReference type="RefSeq" id="WP_156197082.1">
    <property type="nucleotide sequence ID" value="NZ_QTZN02000057.1"/>
</dbReference>
<dbReference type="AlphaFoldDB" id="A0A7M4DAM7"/>
<gene>
    <name evidence="3" type="ORF">DWB62_017980</name>
    <name evidence="2" type="ORF">GNY23_17980</name>
</gene>
<organism evidence="2 5">
    <name type="scientific">Labilibaculum euxinus</name>
    <dbReference type="NCBI Taxonomy" id="2686357"/>
    <lineage>
        <taxon>Bacteria</taxon>
        <taxon>Pseudomonadati</taxon>
        <taxon>Bacteroidota</taxon>
        <taxon>Bacteroidia</taxon>
        <taxon>Marinilabiliales</taxon>
        <taxon>Marinifilaceae</taxon>
        <taxon>Labilibaculum</taxon>
    </lineage>
</organism>
<keyword evidence="4" id="KW-1185">Reference proteome</keyword>
<protein>
    <submittedName>
        <fullName evidence="2">SMEK domain-containing protein</fullName>
    </submittedName>
</protein>
<dbReference type="EMBL" id="QTZN02000057">
    <property type="protein sequence ID" value="MVB08911.1"/>
    <property type="molecule type" value="Genomic_DNA"/>
</dbReference>
<accession>A0A7M4DAM7</accession>
<name>A0A7M4DAM7_9BACT</name>
<reference evidence="2 5" key="2">
    <citation type="submission" date="2019-12" db="EMBL/GenBank/DDBJ databases">
        <title>Draft genome sequence of Labilibaculum sp. strain 44 isolated from deep waters of Black Sea.</title>
        <authorList>
            <person name="Yadav S."/>
            <person name="Villanueva L."/>
        </authorList>
    </citation>
    <scope>NUCLEOTIDE SEQUENCE [LARGE SCALE GENOMIC DNA]</scope>
    <source>
        <strain evidence="2 5">44</strain>
    </source>
</reference>
<feature type="domain" description="SMEK" evidence="1">
    <location>
        <begin position="10"/>
        <end position="146"/>
    </location>
</feature>
<evidence type="ECO:0000313" key="2">
    <source>
        <dbReference type="EMBL" id="MUP39706.1"/>
    </source>
</evidence>
<evidence type="ECO:0000313" key="5">
    <source>
        <dbReference type="Proteomes" id="UP000462449"/>
    </source>
</evidence>
<proteinExistence type="predicted"/>